<reference evidence="2" key="1">
    <citation type="submission" date="2022-03" db="EMBL/GenBank/DDBJ databases">
        <title>De novo assembled genomes of Belliella spp. (Cyclobacteriaceae) strains.</title>
        <authorList>
            <person name="Szabo A."/>
            <person name="Korponai K."/>
            <person name="Felfoldi T."/>
        </authorList>
    </citation>
    <scope>NUCLEOTIDE SEQUENCE</scope>
    <source>
        <strain evidence="2">DSM 111904</strain>
    </source>
</reference>
<organism evidence="2 3">
    <name type="scientific">Belliella filtrata</name>
    <dbReference type="NCBI Taxonomy" id="2923435"/>
    <lineage>
        <taxon>Bacteria</taxon>
        <taxon>Pseudomonadati</taxon>
        <taxon>Bacteroidota</taxon>
        <taxon>Cytophagia</taxon>
        <taxon>Cytophagales</taxon>
        <taxon>Cyclobacteriaceae</taxon>
        <taxon>Belliella</taxon>
    </lineage>
</organism>
<dbReference type="SUPFAM" id="SSF49299">
    <property type="entry name" value="PKD domain"/>
    <property type="match status" value="1"/>
</dbReference>
<accession>A0ABS9V6E0</accession>
<evidence type="ECO:0000313" key="3">
    <source>
        <dbReference type="Proteomes" id="UP001165489"/>
    </source>
</evidence>
<protein>
    <recommendedName>
        <fullName evidence="1">PKD domain-containing protein</fullName>
    </recommendedName>
</protein>
<dbReference type="RefSeq" id="WP_241350212.1">
    <property type="nucleotide sequence ID" value="NZ_JAKZGP010000120.1"/>
</dbReference>
<dbReference type="Proteomes" id="UP001165489">
    <property type="component" value="Unassembled WGS sequence"/>
</dbReference>
<gene>
    <name evidence="2" type="ORF">MM239_20550</name>
</gene>
<dbReference type="InterPro" id="IPR035986">
    <property type="entry name" value="PKD_dom_sf"/>
</dbReference>
<comment type="caution">
    <text evidence="2">The sequence shown here is derived from an EMBL/GenBank/DDBJ whole genome shotgun (WGS) entry which is preliminary data.</text>
</comment>
<evidence type="ECO:0000259" key="1">
    <source>
        <dbReference type="PROSITE" id="PS50093"/>
    </source>
</evidence>
<dbReference type="InterPro" id="IPR000601">
    <property type="entry name" value="PKD_dom"/>
</dbReference>
<sequence length="194" mass="20710">PTGGTHTISWNMGNGVVYNDNRQSVNISYPNSGLYVVTATMTSNEYPPVVKTFPMLVNSPLSVSICVDGPVSVDLCGAYPPSYGTCTVNNNNPYSGTEFIAQINGSGCQGVYSYHWEFKQTTHTNWSTFGGNSDRALFFGGFESQPTSYQIRCTVTDVCNSSVVSSSFLDYYQSTPGCGGGWGGIGITSDGSDN</sequence>
<name>A0ABS9V6E0_9BACT</name>
<dbReference type="EMBL" id="JAKZGP010000120">
    <property type="protein sequence ID" value="MCH7411789.1"/>
    <property type="molecule type" value="Genomic_DNA"/>
</dbReference>
<feature type="domain" description="PKD" evidence="1">
    <location>
        <begin position="1"/>
        <end position="44"/>
    </location>
</feature>
<dbReference type="PROSITE" id="PS50093">
    <property type="entry name" value="PKD"/>
    <property type="match status" value="1"/>
</dbReference>
<evidence type="ECO:0000313" key="2">
    <source>
        <dbReference type="EMBL" id="MCH7411789.1"/>
    </source>
</evidence>
<feature type="non-terminal residue" evidence="2">
    <location>
        <position position="1"/>
    </location>
</feature>
<keyword evidence="3" id="KW-1185">Reference proteome</keyword>
<proteinExistence type="predicted"/>